<gene>
    <name evidence="2" type="ORF">B0T46_23465</name>
</gene>
<feature type="transmembrane region" description="Helical" evidence="1">
    <location>
        <begin position="136"/>
        <end position="162"/>
    </location>
</feature>
<comment type="caution">
    <text evidence="2">The sequence shown here is derived from an EMBL/GenBank/DDBJ whole genome shotgun (WGS) entry which is preliminary data.</text>
</comment>
<organism evidence="2 3">
    <name type="scientific">Nocardia donostiensis</name>
    <dbReference type="NCBI Taxonomy" id="1538463"/>
    <lineage>
        <taxon>Bacteria</taxon>
        <taxon>Bacillati</taxon>
        <taxon>Actinomycetota</taxon>
        <taxon>Actinomycetes</taxon>
        <taxon>Mycobacteriales</taxon>
        <taxon>Nocardiaceae</taxon>
        <taxon>Nocardia</taxon>
    </lineage>
</organism>
<keyword evidence="1" id="KW-0812">Transmembrane</keyword>
<dbReference type="AlphaFoldDB" id="A0A1V2TA07"/>
<dbReference type="Proteomes" id="UP000188836">
    <property type="component" value="Unassembled WGS sequence"/>
</dbReference>
<accession>A0A1V2TA07</accession>
<sequence>MRWYPDTIVQRCREHLRARPRHRRIASVLAALFVLLVFPGLVGAVASAQGYGAAIDGLAWMDVRDSEGIPLSVYQFATDKGGLLEPGKTILWTIISLEFVGYIAIVTTAIWIIGYALSFKWLDSFGNALTGVADALTAQIATQIVLITAATIGAFFVAWFIARGFHAKATMQIVTMLAVAMLGPLYLAEPLAEVLSSHGLLAQGRNLGITIAAGLNGDGDPNPYLLVNTMQQDLADNFGRQPVQVWNFGHVLDPQSTCGAIWSAGLRSGDTDDIKNGMQQCGDFFAHHKSNNPDWGQVGTGLLLLVCSTILLLFAVFLALKVFKAALDTIYHCFMAIFGFAAGGFVYGPTQTFLVRNVVDGFIAGARMTVFTVFLGIYVLFMGNLFDQAKGQVLQVIVIACVVEMVAISQLRQLHDSLEKGNDWVTNRFASAIQGGFLAAPAGGGGGGGGTALGMGVIRAGGGGSGMGRLSALNTINSSPVLAWVAGGVVNPLNPLARARRKNEVTNLLTADQRIDQYEWGHVGRQAWVSKARDRANKAGGIMSALGVANAFDGLGDIKTPEAQLISTIVAAGGTAEMAMAGMRATAALNSALVTNPYGWGPLQKALASARGIENHPIEDLLDASGNVLKGGVGDAVHDAFASKAVVAATNFARHTNINRGPLTAEDQAFVNRVKAHWNSDQTIRQIQPHEWEQASRNARWALAHDAASEHLKVVTEYQQSLNDPVARAAAHDRLLESSGRLANIDHLHPDDGPDPFNQ</sequence>
<feature type="transmembrane region" description="Helical" evidence="1">
    <location>
        <begin position="302"/>
        <end position="323"/>
    </location>
</feature>
<protein>
    <submittedName>
        <fullName evidence="2">Uncharacterized protein</fullName>
    </submittedName>
</protein>
<feature type="transmembrane region" description="Helical" evidence="1">
    <location>
        <begin position="169"/>
        <end position="187"/>
    </location>
</feature>
<keyword evidence="3" id="KW-1185">Reference proteome</keyword>
<name>A0A1V2TA07_9NOCA</name>
<evidence type="ECO:0000313" key="3">
    <source>
        <dbReference type="Proteomes" id="UP000188836"/>
    </source>
</evidence>
<feature type="transmembrane region" description="Helical" evidence="1">
    <location>
        <begin position="25"/>
        <end position="46"/>
    </location>
</feature>
<feature type="transmembrane region" description="Helical" evidence="1">
    <location>
        <begin position="362"/>
        <end position="381"/>
    </location>
</feature>
<proteinExistence type="predicted"/>
<evidence type="ECO:0000313" key="2">
    <source>
        <dbReference type="EMBL" id="ONM46345.1"/>
    </source>
</evidence>
<keyword evidence="1" id="KW-0472">Membrane</keyword>
<feature type="transmembrane region" description="Helical" evidence="1">
    <location>
        <begin position="330"/>
        <end position="350"/>
    </location>
</feature>
<dbReference type="STRING" id="1538463.B0T36_03055"/>
<dbReference type="EMBL" id="MUMY01000026">
    <property type="protein sequence ID" value="ONM46345.1"/>
    <property type="molecule type" value="Genomic_DNA"/>
</dbReference>
<keyword evidence="1" id="KW-1133">Transmembrane helix</keyword>
<reference evidence="2 3" key="1">
    <citation type="journal article" date="2016" name="Antonie Van Leeuwenhoek">
        <title>Nocardia donostiensis sp. nov., isolated from human respiratory specimens.</title>
        <authorList>
            <person name="Ercibengoa M."/>
            <person name="Bell M."/>
            <person name="Marimon J.M."/>
            <person name="Humrighouse B."/>
            <person name="Klenk H.P."/>
            <person name="Potter G."/>
            <person name="Perez-Trallero E."/>
        </authorList>
    </citation>
    <scope>NUCLEOTIDE SEQUENCE [LARGE SCALE GENOMIC DNA]</scope>
    <source>
        <strain evidence="2 3">X1655</strain>
    </source>
</reference>
<evidence type="ECO:0000256" key="1">
    <source>
        <dbReference type="SAM" id="Phobius"/>
    </source>
</evidence>
<feature type="transmembrane region" description="Helical" evidence="1">
    <location>
        <begin position="90"/>
        <end position="116"/>
    </location>
</feature>